<dbReference type="Proteomes" id="UP000756921">
    <property type="component" value="Unassembled WGS sequence"/>
</dbReference>
<reference evidence="2" key="1">
    <citation type="journal article" date="2020" name="Mol. Plant Microbe Interact.">
        <title>Genome Sequence of the Biocontrol Agent Coniothyrium minitans strain Conio (IMI 134523).</title>
        <authorList>
            <person name="Patel D."/>
            <person name="Shittu T.A."/>
            <person name="Baroncelli R."/>
            <person name="Muthumeenakshi S."/>
            <person name="Osborne T.H."/>
            <person name="Janganan T.K."/>
            <person name="Sreenivasaprasad S."/>
        </authorList>
    </citation>
    <scope>NUCLEOTIDE SEQUENCE</scope>
    <source>
        <strain evidence="2">Conio</strain>
    </source>
</reference>
<proteinExistence type="predicted"/>
<evidence type="ECO:0000313" key="3">
    <source>
        <dbReference type="Proteomes" id="UP000756921"/>
    </source>
</evidence>
<sequence length="105" mass="11953">MSLSHEKHLVEMDSSASKPTHRKSSLDIGSLFMTPPKDLKTARDTKKPAQVLNLVPVGCHCALQFRFVSFTSQMSFPDNFEGHFIHQDNTLFTVQGEKRVECQRF</sequence>
<dbReference type="AlphaFoldDB" id="A0A9P6GKS8"/>
<dbReference type="EMBL" id="WJXW01000004">
    <property type="protein sequence ID" value="KAF9737234.1"/>
    <property type="molecule type" value="Genomic_DNA"/>
</dbReference>
<protein>
    <submittedName>
        <fullName evidence="2">Uncharacterized protein</fullName>
    </submittedName>
</protein>
<feature type="compositionally biased region" description="Basic and acidic residues" evidence="1">
    <location>
        <begin position="1"/>
        <end position="11"/>
    </location>
</feature>
<evidence type="ECO:0000313" key="2">
    <source>
        <dbReference type="EMBL" id="KAF9737234.1"/>
    </source>
</evidence>
<gene>
    <name evidence="2" type="ORF">PMIN01_05013</name>
</gene>
<accession>A0A9P6GKS8</accession>
<keyword evidence="3" id="KW-1185">Reference proteome</keyword>
<comment type="caution">
    <text evidence="2">The sequence shown here is derived from an EMBL/GenBank/DDBJ whole genome shotgun (WGS) entry which is preliminary data.</text>
</comment>
<feature type="region of interest" description="Disordered" evidence="1">
    <location>
        <begin position="1"/>
        <end position="45"/>
    </location>
</feature>
<evidence type="ECO:0000256" key="1">
    <source>
        <dbReference type="SAM" id="MobiDB-lite"/>
    </source>
</evidence>
<name>A0A9P6GKS8_9PLEO</name>
<organism evidence="2 3">
    <name type="scientific">Paraphaeosphaeria minitans</name>
    <dbReference type="NCBI Taxonomy" id="565426"/>
    <lineage>
        <taxon>Eukaryota</taxon>
        <taxon>Fungi</taxon>
        <taxon>Dikarya</taxon>
        <taxon>Ascomycota</taxon>
        <taxon>Pezizomycotina</taxon>
        <taxon>Dothideomycetes</taxon>
        <taxon>Pleosporomycetidae</taxon>
        <taxon>Pleosporales</taxon>
        <taxon>Massarineae</taxon>
        <taxon>Didymosphaeriaceae</taxon>
        <taxon>Paraphaeosphaeria</taxon>
    </lineage>
</organism>